<dbReference type="PANTHER" id="PTHR48056:SF89">
    <property type="entry name" value="OS06G0585982 PROTEIN"/>
    <property type="match status" value="1"/>
</dbReference>
<evidence type="ECO:0000256" key="20">
    <source>
        <dbReference type="ARBA" id="ARBA00047899"/>
    </source>
</evidence>
<dbReference type="AlphaFoldDB" id="A0A7N2LDQ4"/>
<protein>
    <recommendedName>
        <fullName evidence="4">non-specific serine/threonine protein kinase</fullName>
        <ecNumber evidence="4">2.7.11.1</ecNumber>
    </recommendedName>
</protein>
<dbReference type="PROSITE" id="PS50011">
    <property type="entry name" value="PROTEIN_KINASE_DOM"/>
    <property type="match status" value="1"/>
</dbReference>
<dbReference type="EC" id="2.7.11.1" evidence="4"/>
<dbReference type="GO" id="GO:0004674">
    <property type="term" value="F:protein serine/threonine kinase activity"/>
    <property type="evidence" value="ECO:0007669"/>
    <property type="project" value="UniProtKB-KW"/>
</dbReference>
<evidence type="ECO:0000256" key="7">
    <source>
        <dbReference type="ARBA" id="ARBA00022553"/>
    </source>
</evidence>
<keyword evidence="13 22" id="KW-0547">Nucleotide-binding</keyword>
<organism evidence="26 27">
    <name type="scientific">Quercus lobata</name>
    <name type="common">Valley oak</name>
    <dbReference type="NCBI Taxonomy" id="97700"/>
    <lineage>
        <taxon>Eukaryota</taxon>
        <taxon>Viridiplantae</taxon>
        <taxon>Streptophyta</taxon>
        <taxon>Embryophyta</taxon>
        <taxon>Tracheophyta</taxon>
        <taxon>Spermatophyta</taxon>
        <taxon>Magnoliopsida</taxon>
        <taxon>eudicotyledons</taxon>
        <taxon>Gunneridae</taxon>
        <taxon>Pentapetalae</taxon>
        <taxon>rosids</taxon>
        <taxon>fabids</taxon>
        <taxon>Fagales</taxon>
        <taxon>Fagaceae</taxon>
        <taxon>Quercus</taxon>
    </lineage>
</organism>
<evidence type="ECO:0000256" key="16">
    <source>
        <dbReference type="ARBA" id="ARBA00022989"/>
    </source>
</evidence>
<dbReference type="PROSITE" id="PS00108">
    <property type="entry name" value="PROTEIN_KINASE_ST"/>
    <property type="match status" value="1"/>
</dbReference>
<evidence type="ECO:0000256" key="12">
    <source>
        <dbReference type="ARBA" id="ARBA00022737"/>
    </source>
</evidence>
<dbReference type="InterPro" id="IPR000719">
    <property type="entry name" value="Prot_kinase_dom"/>
</dbReference>
<evidence type="ECO:0000256" key="24">
    <source>
        <dbReference type="SAM" id="SignalP"/>
    </source>
</evidence>
<comment type="similarity">
    <text evidence="3">Belongs to the protein kinase superfamily. Ser/Thr protein kinase family.</text>
</comment>
<keyword evidence="27" id="KW-1185">Reference proteome</keyword>
<reference evidence="26 27" key="1">
    <citation type="journal article" date="2016" name="G3 (Bethesda)">
        <title>First Draft Assembly and Annotation of the Genome of a California Endemic Oak Quercus lobata Nee (Fagaceae).</title>
        <authorList>
            <person name="Sork V.L."/>
            <person name="Fitz-Gibbon S.T."/>
            <person name="Puiu D."/>
            <person name="Crepeau M."/>
            <person name="Gugger P.F."/>
            <person name="Sherman R."/>
            <person name="Stevens K."/>
            <person name="Langley C.H."/>
            <person name="Pellegrini M."/>
            <person name="Salzberg S.L."/>
        </authorList>
    </citation>
    <scope>NUCLEOTIDE SEQUENCE [LARGE SCALE GENOMIC DNA]</scope>
    <source>
        <strain evidence="26 27">cv. SW786</strain>
    </source>
</reference>
<comment type="subcellular location">
    <subcellularLocation>
        <location evidence="1">Cell membrane</location>
        <topology evidence="1">Single-pass membrane protein</topology>
    </subcellularLocation>
    <subcellularLocation>
        <location evidence="2">Membrane</location>
        <topology evidence="2">Single-pass type I membrane protein</topology>
    </subcellularLocation>
</comment>
<evidence type="ECO:0000256" key="4">
    <source>
        <dbReference type="ARBA" id="ARBA00012513"/>
    </source>
</evidence>
<dbReference type="InterPro" id="IPR017441">
    <property type="entry name" value="Protein_kinase_ATP_BS"/>
</dbReference>
<dbReference type="InterPro" id="IPR001245">
    <property type="entry name" value="Ser-Thr/Tyr_kinase_cat_dom"/>
</dbReference>
<evidence type="ECO:0000256" key="23">
    <source>
        <dbReference type="SAM" id="Phobius"/>
    </source>
</evidence>
<keyword evidence="19" id="KW-0325">Glycoprotein</keyword>
<proteinExistence type="inferred from homology"/>
<comment type="catalytic activity">
    <reaction evidence="20">
        <text>L-threonyl-[protein] + ATP = O-phospho-L-threonyl-[protein] + ADP + H(+)</text>
        <dbReference type="Rhea" id="RHEA:46608"/>
        <dbReference type="Rhea" id="RHEA-COMP:11060"/>
        <dbReference type="Rhea" id="RHEA-COMP:11605"/>
        <dbReference type="ChEBI" id="CHEBI:15378"/>
        <dbReference type="ChEBI" id="CHEBI:30013"/>
        <dbReference type="ChEBI" id="CHEBI:30616"/>
        <dbReference type="ChEBI" id="CHEBI:61977"/>
        <dbReference type="ChEBI" id="CHEBI:456216"/>
        <dbReference type="EC" id="2.7.11.1"/>
    </reaction>
</comment>
<dbReference type="InterPro" id="IPR001611">
    <property type="entry name" value="Leu-rich_rpt"/>
</dbReference>
<evidence type="ECO:0000256" key="21">
    <source>
        <dbReference type="ARBA" id="ARBA00048679"/>
    </source>
</evidence>
<dbReference type="PROSITE" id="PS00107">
    <property type="entry name" value="PROTEIN_KINASE_ATP"/>
    <property type="match status" value="1"/>
</dbReference>
<keyword evidence="10 23" id="KW-0812">Transmembrane</keyword>
<dbReference type="SUPFAM" id="SSF56112">
    <property type="entry name" value="Protein kinase-like (PK-like)"/>
    <property type="match status" value="1"/>
</dbReference>
<feature type="signal peptide" evidence="24">
    <location>
        <begin position="1"/>
        <end position="19"/>
    </location>
</feature>
<keyword evidence="5" id="KW-1003">Cell membrane</keyword>
<dbReference type="Pfam" id="PF08263">
    <property type="entry name" value="LRRNT_2"/>
    <property type="match status" value="1"/>
</dbReference>
<dbReference type="Pfam" id="PF07714">
    <property type="entry name" value="PK_Tyr_Ser-Thr"/>
    <property type="match status" value="1"/>
</dbReference>
<name>A0A7N2LDQ4_QUELO</name>
<dbReference type="GO" id="GO:0005886">
    <property type="term" value="C:plasma membrane"/>
    <property type="evidence" value="ECO:0007669"/>
    <property type="project" value="UniProtKB-SubCell"/>
</dbReference>
<dbReference type="Gene3D" id="3.80.10.10">
    <property type="entry name" value="Ribonuclease Inhibitor"/>
    <property type="match status" value="4"/>
</dbReference>
<dbReference type="Gene3D" id="3.30.200.20">
    <property type="entry name" value="Phosphorylase Kinase, domain 1"/>
    <property type="match status" value="1"/>
</dbReference>
<evidence type="ECO:0000256" key="22">
    <source>
        <dbReference type="PROSITE-ProRule" id="PRU10141"/>
    </source>
</evidence>
<feature type="binding site" evidence="22">
    <location>
        <position position="725"/>
    </location>
    <ligand>
        <name>ATP</name>
        <dbReference type="ChEBI" id="CHEBI:30616"/>
    </ligand>
</feature>
<dbReference type="FunCoup" id="A0A7N2LDQ4">
    <property type="interactions" value="577"/>
</dbReference>
<comment type="catalytic activity">
    <reaction evidence="21">
        <text>L-seryl-[protein] + ATP = O-phospho-L-seryl-[protein] + ADP + H(+)</text>
        <dbReference type="Rhea" id="RHEA:17989"/>
        <dbReference type="Rhea" id="RHEA-COMP:9863"/>
        <dbReference type="Rhea" id="RHEA-COMP:11604"/>
        <dbReference type="ChEBI" id="CHEBI:15378"/>
        <dbReference type="ChEBI" id="CHEBI:29999"/>
        <dbReference type="ChEBI" id="CHEBI:30616"/>
        <dbReference type="ChEBI" id="CHEBI:83421"/>
        <dbReference type="ChEBI" id="CHEBI:456216"/>
        <dbReference type="EC" id="2.7.11.1"/>
    </reaction>
</comment>
<evidence type="ECO:0000256" key="5">
    <source>
        <dbReference type="ARBA" id="ARBA00022475"/>
    </source>
</evidence>
<dbReference type="InterPro" id="IPR003591">
    <property type="entry name" value="Leu-rich_rpt_typical-subtyp"/>
</dbReference>
<keyword evidence="17 23" id="KW-0472">Membrane</keyword>
<keyword evidence="18" id="KW-0675">Receptor</keyword>
<dbReference type="Proteomes" id="UP000594261">
    <property type="component" value="Chromosome 4"/>
</dbReference>
<keyword evidence="14" id="KW-0418">Kinase</keyword>
<reference evidence="26" key="2">
    <citation type="submission" date="2021-01" db="UniProtKB">
        <authorList>
            <consortium name="EnsemblPlants"/>
        </authorList>
    </citation>
    <scope>IDENTIFICATION</scope>
</reference>
<sequence>MHAFILLLWCGLFVTSVVGRNNETDRLALLEFKSKIALDPFGVMTSWNDSIHFCRWQGVTCGRRHQRVTKLDLQSSKLVGSISPHIGNLSFLRNLTLFNNSFHSEIPPQIGHLHRLQCIYLGYNTLSGKIPSNLSGCTNLEELSVDHNLLTGEIPAKLGTLSKLQSFFISRNNMIGGIPPSFANLTSLYAFVTSDNNLHGITPTFFGQLTKLEYFCMAANGLSGTIPPSIFNLSSLMVFDVADNQIQGYLPSDIGITLQNIREFIIANNQFVGSIPISISNASNLEELELSWNKLSGKVPSLEKLNRISRFLIDLNNLGNGRKNDLNFLCSLTNSTYLTFLAIGFNNFGGEVPKCIGNLSTTLTRLYLDNNKLSGKISTEIGNLINLERLDMWNNNLSGNIPSEIGKLQKLQFLDLNTNNLYGYIPSSLGNLTILTNLYLFQNNLEGNIPLSLSKCRNLFILNLAKNNLIGSISSQVIGLSSSLMTLDLSANQFIGVLPTEIGKFNNLEQVDISENMLFGKIPASLGSCVKLEFIAIRRNLFQGIVPQSLESLRGLEFVDLSNNNLSGQIPKFLEHFVFLQLLNLSYNHFEGEVPMNGVFKNMSAIAIKGNEKLCGGIPKFQLPKCKFEKSKRRKLTLTLKLIIFISSGLLGVTLILSLLLLYSLRNKRKENTSSDSRDLFLNISYQSILNATNEFSSTNLIGLGSFGSVYKGVLDQGKHIVAIKVLNLLHHGATKSFVAECKALRNIRHRNLVKVLTSCSSIDYQGNDFKALVYEFMANGNLDEWLHPTSRINEMLEEPRSLSLLQRLNISIDVANALDYLHHHCQTPVIHCDLKPSNVLLDDEMIGHVGDFGLARLLFDATQDSPINHSSSVGVRGTVGYTPPEYGMGNEVSMYGDVYSFGILLLEIFTGKRPTDKIFQESLNLHDFVKAALPERILDIVDPILLQKREVGEIRMNDITRNEGPNGIPKSQECLILILGIGVACSVEFSRERMNMSAVITELNSIRRKLLGTHIRKQSLRVTVLGGLGGKGFELRD</sequence>
<evidence type="ECO:0000256" key="18">
    <source>
        <dbReference type="ARBA" id="ARBA00023170"/>
    </source>
</evidence>
<feature type="transmembrane region" description="Helical" evidence="23">
    <location>
        <begin position="642"/>
        <end position="665"/>
    </location>
</feature>
<dbReference type="InterPro" id="IPR008271">
    <property type="entry name" value="Ser/Thr_kinase_AS"/>
</dbReference>
<evidence type="ECO:0000259" key="25">
    <source>
        <dbReference type="PROSITE" id="PS50011"/>
    </source>
</evidence>
<evidence type="ECO:0000256" key="15">
    <source>
        <dbReference type="ARBA" id="ARBA00022840"/>
    </source>
</evidence>
<evidence type="ECO:0000256" key="3">
    <source>
        <dbReference type="ARBA" id="ARBA00008684"/>
    </source>
</evidence>
<dbReference type="GO" id="GO:0033612">
    <property type="term" value="F:receptor serine/threonine kinase binding"/>
    <property type="evidence" value="ECO:0007669"/>
    <property type="project" value="TreeGrafter"/>
</dbReference>
<dbReference type="FunFam" id="3.30.200.20:FF:000432">
    <property type="entry name" value="LRR receptor-like serine/threonine-protein kinase EFR"/>
    <property type="match status" value="1"/>
</dbReference>
<keyword evidence="6" id="KW-0723">Serine/threonine-protein kinase</keyword>
<dbReference type="EnsemblPlants" id="QL04p017464:mrna">
    <property type="protein sequence ID" value="QL04p017464:mrna"/>
    <property type="gene ID" value="QL04p017464"/>
</dbReference>
<accession>A0A7N2LDQ4</accession>
<dbReference type="FunFam" id="1.10.510.10:FF:000358">
    <property type="entry name" value="Putative leucine-rich repeat receptor-like serine/threonine-protein kinase"/>
    <property type="match status" value="1"/>
</dbReference>
<keyword evidence="8" id="KW-0433">Leucine-rich repeat</keyword>
<feature type="domain" description="Protein kinase" evidence="25">
    <location>
        <begin position="696"/>
        <end position="1021"/>
    </location>
</feature>
<dbReference type="Gene3D" id="1.10.510.10">
    <property type="entry name" value="Transferase(Phosphotransferase) domain 1"/>
    <property type="match status" value="1"/>
</dbReference>
<evidence type="ECO:0000256" key="9">
    <source>
        <dbReference type="ARBA" id="ARBA00022679"/>
    </source>
</evidence>
<evidence type="ECO:0000256" key="8">
    <source>
        <dbReference type="ARBA" id="ARBA00022614"/>
    </source>
</evidence>
<keyword evidence="12" id="KW-0677">Repeat</keyword>
<keyword evidence="9" id="KW-0808">Transferase</keyword>
<dbReference type="OMA" id="FRILEMQ"/>
<dbReference type="InterPro" id="IPR011009">
    <property type="entry name" value="Kinase-like_dom_sf"/>
</dbReference>
<evidence type="ECO:0000256" key="14">
    <source>
        <dbReference type="ARBA" id="ARBA00022777"/>
    </source>
</evidence>
<dbReference type="SMART" id="SM00220">
    <property type="entry name" value="S_TKc"/>
    <property type="match status" value="1"/>
</dbReference>
<dbReference type="PROSITE" id="PS51450">
    <property type="entry name" value="LRR"/>
    <property type="match status" value="1"/>
</dbReference>
<dbReference type="Pfam" id="PF00560">
    <property type="entry name" value="LRR_1"/>
    <property type="match status" value="9"/>
</dbReference>
<evidence type="ECO:0000256" key="17">
    <source>
        <dbReference type="ARBA" id="ARBA00023136"/>
    </source>
</evidence>
<dbReference type="FunFam" id="3.80.10.10:FF:000095">
    <property type="entry name" value="LRR receptor-like serine/threonine-protein kinase GSO1"/>
    <property type="match status" value="1"/>
</dbReference>
<dbReference type="Gramene" id="QL04p017464:mrna">
    <property type="protein sequence ID" value="QL04p017464:mrna"/>
    <property type="gene ID" value="QL04p017464"/>
</dbReference>
<dbReference type="InterPro" id="IPR032675">
    <property type="entry name" value="LRR_dom_sf"/>
</dbReference>
<dbReference type="InterPro" id="IPR013210">
    <property type="entry name" value="LRR_N_plant-typ"/>
</dbReference>
<keyword evidence="15 22" id="KW-0067">ATP-binding</keyword>
<dbReference type="GO" id="GO:0005524">
    <property type="term" value="F:ATP binding"/>
    <property type="evidence" value="ECO:0007669"/>
    <property type="project" value="UniProtKB-UniRule"/>
</dbReference>
<evidence type="ECO:0000313" key="26">
    <source>
        <dbReference type="EnsemblPlants" id="QL04p017464:mrna"/>
    </source>
</evidence>
<keyword evidence="11 24" id="KW-0732">Signal</keyword>
<evidence type="ECO:0000313" key="27">
    <source>
        <dbReference type="Proteomes" id="UP000594261"/>
    </source>
</evidence>
<evidence type="ECO:0000256" key="2">
    <source>
        <dbReference type="ARBA" id="ARBA00004479"/>
    </source>
</evidence>
<evidence type="ECO:0000256" key="13">
    <source>
        <dbReference type="ARBA" id="ARBA00022741"/>
    </source>
</evidence>
<feature type="chain" id="PRO_5029624883" description="non-specific serine/threonine protein kinase" evidence="24">
    <location>
        <begin position="20"/>
        <end position="1038"/>
    </location>
</feature>
<evidence type="ECO:0000256" key="19">
    <source>
        <dbReference type="ARBA" id="ARBA00023180"/>
    </source>
</evidence>
<dbReference type="FunFam" id="3.80.10.10:FF:000288">
    <property type="entry name" value="LRR receptor-like serine/threonine-protein kinase EFR"/>
    <property type="match status" value="1"/>
</dbReference>
<dbReference type="SUPFAM" id="SSF52058">
    <property type="entry name" value="L domain-like"/>
    <property type="match status" value="2"/>
</dbReference>
<dbReference type="SMART" id="SM00369">
    <property type="entry name" value="LRR_TYP"/>
    <property type="match status" value="6"/>
</dbReference>
<dbReference type="PANTHER" id="PTHR48056">
    <property type="entry name" value="LRR RECEPTOR-LIKE SERINE/THREONINE-PROTEIN KINASE-RELATED"/>
    <property type="match status" value="1"/>
</dbReference>
<evidence type="ECO:0000256" key="10">
    <source>
        <dbReference type="ARBA" id="ARBA00022692"/>
    </source>
</evidence>
<keyword evidence="7" id="KW-0597">Phosphoprotein</keyword>
<evidence type="ECO:0000256" key="11">
    <source>
        <dbReference type="ARBA" id="ARBA00022729"/>
    </source>
</evidence>
<dbReference type="SMART" id="SM00365">
    <property type="entry name" value="LRR_SD22"/>
    <property type="match status" value="6"/>
</dbReference>
<dbReference type="InterPro" id="IPR050647">
    <property type="entry name" value="Plant_LRR-RLKs"/>
</dbReference>
<keyword evidence="16 23" id="KW-1133">Transmembrane helix</keyword>
<evidence type="ECO:0000256" key="1">
    <source>
        <dbReference type="ARBA" id="ARBA00004162"/>
    </source>
</evidence>
<dbReference type="InParanoid" id="A0A7N2LDQ4"/>
<evidence type="ECO:0000256" key="6">
    <source>
        <dbReference type="ARBA" id="ARBA00022527"/>
    </source>
</evidence>
<dbReference type="EMBL" id="LRBV02000004">
    <property type="status" value="NOT_ANNOTATED_CDS"/>
    <property type="molecule type" value="Genomic_DNA"/>
</dbReference>